<sequence>MLLLLWLRLLSLLLLLLLQLLLLLLLLRLTVALVGSLDREWLLLEGLWHERLLVLGGGRLRQDRVKRCPGVLRGRMMGQRYGRLLAANQSFLATGCRQP</sequence>
<reference evidence="1" key="1">
    <citation type="submission" date="2018-01" db="EMBL/GenBank/DDBJ databases">
        <title>An insight into the sialome of Amazonian anophelines.</title>
        <authorList>
            <person name="Ribeiro J.M."/>
            <person name="Scarpassa V."/>
            <person name="Calvo E."/>
        </authorList>
    </citation>
    <scope>NUCLEOTIDE SEQUENCE</scope>
</reference>
<name>A0A2M4DQJ3_ANODA</name>
<evidence type="ECO:0000313" key="1">
    <source>
        <dbReference type="EMBL" id="MBW79834.1"/>
    </source>
</evidence>
<protein>
    <submittedName>
        <fullName evidence="1">Putative secreted protein</fullName>
    </submittedName>
</protein>
<dbReference type="EMBL" id="GGFL01015656">
    <property type="protein sequence ID" value="MBW79834.1"/>
    <property type="molecule type" value="Transcribed_RNA"/>
</dbReference>
<organism evidence="1">
    <name type="scientific">Anopheles darlingi</name>
    <name type="common">Mosquito</name>
    <dbReference type="NCBI Taxonomy" id="43151"/>
    <lineage>
        <taxon>Eukaryota</taxon>
        <taxon>Metazoa</taxon>
        <taxon>Ecdysozoa</taxon>
        <taxon>Arthropoda</taxon>
        <taxon>Hexapoda</taxon>
        <taxon>Insecta</taxon>
        <taxon>Pterygota</taxon>
        <taxon>Neoptera</taxon>
        <taxon>Endopterygota</taxon>
        <taxon>Diptera</taxon>
        <taxon>Nematocera</taxon>
        <taxon>Culicoidea</taxon>
        <taxon>Culicidae</taxon>
        <taxon>Anophelinae</taxon>
        <taxon>Anopheles</taxon>
    </lineage>
</organism>
<proteinExistence type="predicted"/>
<accession>A0A2M4DQJ3</accession>
<dbReference type="AlphaFoldDB" id="A0A2M4DQJ3"/>